<dbReference type="PANTHER" id="PTHR33146:SF10">
    <property type="entry name" value="STRAND-SPECIFIC NUCLEASE, PUTATIVE-RELATED"/>
    <property type="match status" value="1"/>
</dbReference>
<evidence type="ECO:0000313" key="10">
    <source>
        <dbReference type="EMBL" id="GET86777.1"/>
    </source>
</evidence>
<keyword evidence="9" id="KW-0732">Signal</keyword>
<dbReference type="GO" id="GO:0003676">
    <property type="term" value="F:nucleic acid binding"/>
    <property type="evidence" value="ECO:0007669"/>
    <property type="project" value="InterPro"/>
</dbReference>
<keyword evidence="11" id="KW-1185">Reference proteome</keyword>
<proteinExistence type="inferred from homology"/>
<sequence length="381" mass="41201">MAVFAFATPAFHAVVVSTLLLLALPTQAWWDKGHMCIAEIARRNLKPDVRTKVQACANALNKTGPFPKSTNIIELGPWADDLKSMGLKTMSTWHFINTIYNPQDIEVTINPVSIVNGASVIPMLMSAITHPMATSDIIITSVANLIHFVGDIHMPLHSASLFSPEYPLGDLGGNKQVVIVNETTGTSMKLHAFWDSMCEGPQSSPVRPLEEEAYAELSAFVDNLIKSYSFTEEQMMMTNSTIMAAESYELALKYVYPGISNGTVLSDTYKANGKILAASRVTLAGYRLATILNTVLAGVSLDTIMKGTKRIQGEVEVAHTGDTYNYYAFSGIDGGSAAGIFLSSFVIGCMISTAVVLAVLCVRHRNSKDERAAAASANHRI</sequence>
<evidence type="ECO:0000256" key="2">
    <source>
        <dbReference type="ARBA" id="ARBA00022722"/>
    </source>
</evidence>
<evidence type="ECO:0000256" key="3">
    <source>
        <dbReference type="ARBA" id="ARBA00022723"/>
    </source>
</evidence>
<dbReference type="VEuPathDB" id="TriTrypDB:LtaPh_1204100"/>
<keyword evidence="8" id="KW-0472">Membrane</keyword>
<keyword evidence="5" id="KW-0378">Hydrolase</keyword>
<gene>
    <name evidence="10" type="ORF">LtaPh_1204100</name>
</gene>
<keyword evidence="3" id="KW-0479">Metal-binding</keyword>
<dbReference type="GO" id="GO:0004519">
    <property type="term" value="F:endonuclease activity"/>
    <property type="evidence" value="ECO:0007669"/>
    <property type="project" value="UniProtKB-KW"/>
</dbReference>
<dbReference type="SUPFAM" id="SSF48537">
    <property type="entry name" value="Phospholipase C/P1 nuclease"/>
    <property type="match status" value="1"/>
</dbReference>
<evidence type="ECO:0000256" key="1">
    <source>
        <dbReference type="ARBA" id="ARBA00009547"/>
    </source>
</evidence>
<accession>A0A640KGB9</accession>
<feature type="signal peptide" evidence="9">
    <location>
        <begin position="1"/>
        <end position="28"/>
    </location>
</feature>
<feature type="chain" id="PRO_5024983081" evidence="9">
    <location>
        <begin position="29"/>
        <end position="381"/>
    </location>
</feature>
<evidence type="ECO:0000256" key="4">
    <source>
        <dbReference type="ARBA" id="ARBA00022759"/>
    </source>
</evidence>
<dbReference type="InterPro" id="IPR003154">
    <property type="entry name" value="S1/P1nuclease"/>
</dbReference>
<keyword evidence="2" id="KW-0540">Nuclease</keyword>
<comment type="caution">
    <text evidence="10">The sequence shown here is derived from an EMBL/GenBank/DDBJ whole genome shotgun (WGS) entry which is preliminary data.</text>
</comment>
<evidence type="ECO:0000256" key="6">
    <source>
        <dbReference type="ARBA" id="ARBA00023157"/>
    </source>
</evidence>
<evidence type="ECO:0000256" key="9">
    <source>
        <dbReference type="SAM" id="SignalP"/>
    </source>
</evidence>
<keyword evidence="4" id="KW-0255">Endonuclease</keyword>
<evidence type="ECO:0000256" key="8">
    <source>
        <dbReference type="SAM" id="Phobius"/>
    </source>
</evidence>
<keyword evidence="8" id="KW-1133">Transmembrane helix</keyword>
<dbReference type="AlphaFoldDB" id="A0A640KGB9"/>
<keyword evidence="7" id="KW-0325">Glycoprotein</keyword>
<dbReference type="EMBL" id="BLBS01000014">
    <property type="protein sequence ID" value="GET86777.1"/>
    <property type="molecule type" value="Genomic_DNA"/>
</dbReference>
<dbReference type="GO" id="GO:0046872">
    <property type="term" value="F:metal ion binding"/>
    <property type="evidence" value="ECO:0007669"/>
    <property type="project" value="UniProtKB-KW"/>
</dbReference>
<dbReference type="FunFam" id="1.10.575.10:FF:000003">
    <property type="entry name" value="Single strand-specific nuclease, putative"/>
    <property type="match status" value="1"/>
</dbReference>
<dbReference type="GO" id="GO:0016788">
    <property type="term" value="F:hydrolase activity, acting on ester bonds"/>
    <property type="evidence" value="ECO:0007669"/>
    <property type="project" value="InterPro"/>
</dbReference>
<comment type="similarity">
    <text evidence="1">Belongs to the nuclease type I family.</text>
</comment>
<evidence type="ECO:0000256" key="5">
    <source>
        <dbReference type="ARBA" id="ARBA00022801"/>
    </source>
</evidence>
<name>A0A640KGB9_LEITA</name>
<dbReference type="PANTHER" id="PTHR33146">
    <property type="entry name" value="ENDONUCLEASE 4"/>
    <property type="match status" value="1"/>
</dbReference>
<reference evidence="10" key="1">
    <citation type="submission" date="2019-11" db="EMBL/GenBank/DDBJ databases">
        <title>Leishmania tarentolae CDS.</title>
        <authorList>
            <person name="Goto Y."/>
            <person name="Yamagishi J."/>
        </authorList>
    </citation>
    <scope>NUCLEOTIDE SEQUENCE [LARGE SCALE GENOMIC DNA]</scope>
    <source>
        <strain evidence="10">Parrot Tar II</strain>
    </source>
</reference>
<evidence type="ECO:0000256" key="7">
    <source>
        <dbReference type="ARBA" id="ARBA00023180"/>
    </source>
</evidence>
<dbReference type="GO" id="GO:0006308">
    <property type="term" value="P:DNA catabolic process"/>
    <property type="evidence" value="ECO:0007669"/>
    <property type="project" value="InterPro"/>
</dbReference>
<keyword evidence="6" id="KW-1015">Disulfide bond</keyword>
<dbReference type="OrthoDB" id="441446at2759"/>
<organism evidence="10 11">
    <name type="scientific">Leishmania tarentolae</name>
    <name type="common">Sauroleishmania tarentolae</name>
    <dbReference type="NCBI Taxonomy" id="5689"/>
    <lineage>
        <taxon>Eukaryota</taxon>
        <taxon>Discoba</taxon>
        <taxon>Euglenozoa</taxon>
        <taxon>Kinetoplastea</taxon>
        <taxon>Metakinetoplastina</taxon>
        <taxon>Trypanosomatida</taxon>
        <taxon>Trypanosomatidae</taxon>
        <taxon>Leishmaniinae</taxon>
        <taxon>Leishmania</taxon>
        <taxon>lizard Leishmania</taxon>
    </lineage>
</organism>
<feature type="transmembrane region" description="Helical" evidence="8">
    <location>
        <begin position="340"/>
        <end position="362"/>
    </location>
</feature>
<dbReference type="InterPro" id="IPR008947">
    <property type="entry name" value="PLipase_C/P1_nuclease_dom_sf"/>
</dbReference>
<keyword evidence="8" id="KW-0812">Transmembrane</keyword>
<protein>
    <submittedName>
        <fullName evidence="10">P1/s1 nuclease</fullName>
    </submittedName>
</protein>
<dbReference type="Gene3D" id="1.10.575.10">
    <property type="entry name" value="P1 Nuclease"/>
    <property type="match status" value="1"/>
</dbReference>
<dbReference type="CDD" id="cd11010">
    <property type="entry name" value="S1-P1_nuclease"/>
    <property type="match status" value="1"/>
</dbReference>
<dbReference type="Proteomes" id="UP000419144">
    <property type="component" value="Unassembled WGS sequence"/>
</dbReference>
<evidence type="ECO:0000313" key="11">
    <source>
        <dbReference type="Proteomes" id="UP000419144"/>
    </source>
</evidence>
<dbReference type="Pfam" id="PF02265">
    <property type="entry name" value="S1-P1_nuclease"/>
    <property type="match status" value="1"/>
</dbReference>